<dbReference type="GO" id="GO:0046872">
    <property type="term" value="F:metal ion binding"/>
    <property type="evidence" value="ECO:0007669"/>
    <property type="project" value="UniProtKB-KW"/>
</dbReference>
<comment type="similarity">
    <text evidence="2">Belongs to the DNA repair enzymes AP/ExoA family.</text>
</comment>
<dbReference type="Gene3D" id="3.60.10.10">
    <property type="entry name" value="Endonuclease/exonuclease/phosphatase"/>
    <property type="match status" value="1"/>
</dbReference>
<feature type="binding site" evidence="10">
    <location>
        <position position="53"/>
    </location>
    <ligand>
        <name>Mg(2+)</name>
        <dbReference type="ChEBI" id="CHEBI:18420"/>
        <label>1</label>
    </ligand>
</feature>
<dbReference type="GO" id="GO:0006284">
    <property type="term" value="P:base-excision repair"/>
    <property type="evidence" value="ECO:0007669"/>
    <property type="project" value="TreeGrafter"/>
</dbReference>
<keyword evidence="5" id="KW-0227">DNA damage</keyword>
<feature type="binding site" evidence="10">
    <location>
        <position position="156"/>
    </location>
    <ligand>
        <name>Mg(2+)</name>
        <dbReference type="ChEBI" id="CHEBI:18420"/>
        <label>1</label>
    </ligand>
</feature>
<feature type="site" description="Important for catalytic activity" evidence="11">
    <location>
        <position position="219"/>
    </location>
</feature>
<accession>A0A8C5MZE9</accession>
<dbReference type="CDD" id="cd09076">
    <property type="entry name" value="L1-EN"/>
    <property type="match status" value="1"/>
</dbReference>
<keyword evidence="10" id="KW-0464">Manganese</keyword>
<proteinExistence type="inferred from homology"/>
<dbReference type="Ensembl" id="ENSLLET00000022811.1">
    <property type="protein sequence ID" value="ENSLLEP00000021959.1"/>
    <property type="gene ID" value="ENSLLEG00000013943.1"/>
</dbReference>
<dbReference type="GO" id="GO:0008311">
    <property type="term" value="F:double-stranded DNA 3'-5' DNA exonuclease activity"/>
    <property type="evidence" value="ECO:0007669"/>
    <property type="project" value="UniProtKB-EC"/>
</dbReference>
<dbReference type="Proteomes" id="UP000694569">
    <property type="component" value="Unplaced"/>
</dbReference>
<evidence type="ECO:0000256" key="5">
    <source>
        <dbReference type="ARBA" id="ARBA00022763"/>
    </source>
</evidence>
<evidence type="ECO:0000256" key="9">
    <source>
        <dbReference type="PIRSR" id="PIRSR604808-1"/>
    </source>
</evidence>
<sequence length="362" mass="40656">MAGSRPNGGSSNMIPTDLRIVSHNVRGLNQPEKRRRLLRDLASLKISIAFLQETHFRTASTPSLRDRRYPTGFFDHNPESKSKGTAIVFAASVPFEHLETYAAGDGRCVFVKGTIGGSPYTFANVYLPNTKQHIYLAKTLRLLEDFTVGVLVLGGDFNIPMVPKEDSSSSQHRTPRRVLARIHHSLQALRLIDAWRALNPSARDYTYFSSVHRTYSRLDYFFVPQYDLPLIRDAKIQATTWSDHAPVVLTVSSPALRPRDRSWQLNTSLLSDPELVRVVEDNLASFFEIHKASEVPLPTVWESHKAVIRGQLISLASRKEKNPASRNSLPIFLHQSPGTRAPSIGRRCRHLRKTLAGPHPTG</sequence>
<evidence type="ECO:0000256" key="11">
    <source>
        <dbReference type="PIRSR" id="PIRSR604808-3"/>
    </source>
</evidence>
<keyword evidence="7 10" id="KW-0460">Magnesium</keyword>
<feature type="domain" description="Endonuclease/exonuclease/phosphatase" evidence="12">
    <location>
        <begin position="22"/>
        <end position="244"/>
    </location>
</feature>
<name>A0A8C5MZE9_9ANUR</name>
<feature type="binding site" evidence="10">
    <location>
        <position position="158"/>
    </location>
    <ligand>
        <name>Mg(2+)</name>
        <dbReference type="ChEBI" id="CHEBI:18420"/>
        <label>1</label>
    </ligand>
</feature>
<evidence type="ECO:0000256" key="2">
    <source>
        <dbReference type="ARBA" id="ARBA00007092"/>
    </source>
</evidence>
<dbReference type="AlphaFoldDB" id="A0A8C5MZE9"/>
<comment type="cofactor">
    <cofactor evidence="10">
        <name>Mg(2+)</name>
        <dbReference type="ChEBI" id="CHEBI:18420"/>
    </cofactor>
    <cofactor evidence="10">
        <name>Mn(2+)</name>
        <dbReference type="ChEBI" id="CHEBI:29035"/>
    </cofactor>
    <text evidence="10">Probably binds two magnesium or manganese ions per subunit.</text>
</comment>
<feature type="active site" evidence="9">
    <location>
        <position position="126"/>
    </location>
</feature>
<reference evidence="13" key="2">
    <citation type="submission" date="2025-09" db="UniProtKB">
        <authorList>
            <consortium name="Ensembl"/>
        </authorList>
    </citation>
    <scope>IDENTIFICATION</scope>
</reference>
<dbReference type="InterPro" id="IPR036691">
    <property type="entry name" value="Endo/exonu/phosph_ase_sf"/>
</dbReference>
<dbReference type="OrthoDB" id="8897510at2759"/>
<feature type="binding site" evidence="10">
    <location>
        <position position="244"/>
    </location>
    <ligand>
        <name>Mg(2+)</name>
        <dbReference type="ChEBI" id="CHEBI:18420"/>
        <label>1</label>
    </ligand>
</feature>
<feature type="site" description="Transition state stabilizer" evidence="11">
    <location>
        <position position="158"/>
    </location>
</feature>
<evidence type="ECO:0000256" key="10">
    <source>
        <dbReference type="PIRSR" id="PIRSR604808-2"/>
    </source>
</evidence>
<comment type="catalytic activity">
    <reaction evidence="1">
        <text>Exonucleolytic cleavage in the 3'- to 5'-direction to yield nucleoside 5'-phosphates.</text>
        <dbReference type="EC" id="3.1.11.2"/>
    </reaction>
</comment>
<dbReference type="PANTHER" id="PTHR22748:SF26">
    <property type="entry name" value="ENDONUCLEASE_EXONUCLEASE_PHOSPHATASE DOMAIN-CONTAINING PROTEIN"/>
    <property type="match status" value="1"/>
</dbReference>
<evidence type="ECO:0000256" key="3">
    <source>
        <dbReference type="ARBA" id="ARBA00012115"/>
    </source>
</evidence>
<dbReference type="Pfam" id="PF03372">
    <property type="entry name" value="Exo_endo_phos"/>
    <property type="match status" value="1"/>
</dbReference>
<protein>
    <recommendedName>
        <fullName evidence="3">exodeoxyribonuclease III</fullName>
        <ecNumber evidence="3">3.1.11.2</ecNumber>
    </recommendedName>
</protein>
<dbReference type="InterPro" id="IPR005135">
    <property type="entry name" value="Endo/exonuclease/phosphatase"/>
</dbReference>
<keyword evidence="8" id="KW-0234">DNA repair</keyword>
<dbReference type="GO" id="GO:0003906">
    <property type="term" value="F:DNA-(apurinic or apyrimidinic site) endonuclease activity"/>
    <property type="evidence" value="ECO:0007669"/>
    <property type="project" value="TreeGrafter"/>
</dbReference>
<keyword evidence="6" id="KW-0378">Hydrolase</keyword>
<feature type="binding site" evidence="10">
    <location>
        <position position="24"/>
    </location>
    <ligand>
        <name>Mg(2+)</name>
        <dbReference type="ChEBI" id="CHEBI:18420"/>
        <label>1</label>
    </ligand>
</feature>
<dbReference type="PANTHER" id="PTHR22748">
    <property type="entry name" value="AP ENDONUCLEASE"/>
    <property type="match status" value="1"/>
</dbReference>
<dbReference type="EC" id="3.1.11.2" evidence="3"/>
<evidence type="ECO:0000313" key="13">
    <source>
        <dbReference type="Ensembl" id="ENSLLEP00000021959.1"/>
    </source>
</evidence>
<keyword evidence="4 10" id="KW-0479">Metal-binding</keyword>
<dbReference type="GO" id="GO:0008081">
    <property type="term" value="F:phosphoric diester hydrolase activity"/>
    <property type="evidence" value="ECO:0007669"/>
    <property type="project" value="TreeGrafter"/>
</dbReference>
<evidence type="ECO:0000256" key="7">
    <source>
        <dbReference type="ARBA" id="ARBA00022842"/>
    </source>
</evidence>
<feature type="active site" description="Proton donor/acceptor" evidence="9">
    <location>
        <position position="156"/>
    </location>
</feature>
<reference evidence="13" key="1">
    <citation type="submission" date="2025-08" db="UniProtKB">
        <authorList>
            <consortium name="Ensembl"/>
        </authorList>
    </citation>
    <scope>IDENTIFICATION</scope>
</reference>
<dbReference type="InterPro" id="IPR004808">
    <property type="entry name" value="AP_endonuc_1"/>
</dbReference>
<dbReference type="GeneTree" id="ENSGT00950000183016"/>
<evidence type="ECO:0000313" key="14">
    <source>
        <dbReference type="Proteomes" id="UP000694569"/>
    </source>
</evidence>
<evidence type="ECO:0000256" key="6">
    <source>
        <dbReference type="ARBA" id="ARBA00022801"/>
    </source>
</evidence>
<dbReference type="SUPFAM" id="SSF56219">
    <property type="entry name" value="DNase I-like"/>
    <property type="match status" value="1"/>
</dbReference>
<dbReference type="GO" id="GO:0005634">
    <property type="term" value="C:nucleus"/>
    <property type="evidence" value="ECO:0007669"/>
    <property type="project" value="TreeGrafter"/>
</dbReference>
<evidence type="ECO:0000256" key="1">
    <source>
        <dbReference type="ARBA" id="ARBA00000493"/>
    </source>
</evidence>
<keyword evidence="14" id="KW-1185">Reference proteome</keyword>
<organism evidence="13 14">
    <name type="scientific">Leptobrachium leishanense</name>
    <name type="common">Leishan spiny toad</name>
    <dbReference type="NCBI Taxonomy" id="445787"/>
    <lineage>
        <taxon>Eukaryota</taxon>
        <taxon>Metazoa</taxon>
        <taxon>Chordata</taxon>
        <taxon>Craniata</taxon>
        <taxon>Vertebrata</taxon>
        <taxon>Euteleostomi</taxon>
        <taxon>Amphibia</taxon>
        <taxon>Batrachia</taxon>
        <taxon>Anura</taxon>
        <taxon>Pelobatoidea</taxon>
        <taxon>Megophryidae</taxon>
        <taxon>Leptobrachium</taxon>
    </lineage>
</organism>
<feature type="site" description="Interaction with DNA substrate" evidence="11">
    <location>
        <position position="244"/>
    </location>
</feature>
<evidence type="ECO:0000256" key="4">
    <source>
        <dbReference type="ARBA" id="ARBA00022723"/>
    </source>
</evidence>
<evidence type="ECO:0000256" key="8">
    <source>
        <dbReference type="ARBA" id="ARBA00023204"/>
    </source>
</evidence>
<evidence type="ECO:0000259" key="12">
    <source>
        <dbReference type="Pfam" id="PF03372"/>
    </source>
</evidence>
<feature type="active site" description="Proton acceptor" evidence="9">
    <location>
        <position position="244"/>
    </location>
</feature>
<feature type="binding site" evidence="10">
    <location>
        <position position="243"/>
    </location>
    <ligand>
        <name>Mg(2+)</name>
        <dbReference type="ChEBI" id="CHEBI:18420"/>
        <label>1</label>
    </ligand>
</feature>